<evidence type="ECO:0000313" key="2">
    <source>
        <dbReference type="WBParaSite" id="L893_g2533.t1"/>
    </source>
</evidence>
<accession>A0A1I7ZDL9</accession>
<dbReference type="Proteomes" id="UP000095287">
    <property type="component" value="Unplaced"/>
</dbReference>
<protein>
    <submittedName>
        <fullName evidence="2">Uncharacterized protein</fullName>
    </submittedName>
</protein>
<sequence>MKCYPEMAEKSCQHFVINHVIVQQCVTDILKARSRLNPNVQLSSIDRGIQFYFFVLRLKESKRSHFPCTKCQNTSAPCRPIQLEVAEAVSKG</sequence>
<dbReference type="AlphaFoldDB" id="A0A1I7ZDL9"/>
<proteinExistence type="predicted"/>
<organism evidence="1 2">
    <name type="scientific">Steinernema glaseri</name>
    <dbReference type="NCBI Taxonomy" id="37863"/>
    <lineage>
        <taxon>Eukaryota</taxon>
        <taxon>Metazoa</taxon>
        <taxon>Ecdysozoa</taxon>
        <taxon>Nematoda</taxon>
        <taxon>Chromadorea</taxon>
        <taxon>Rhabditida</taxon>
        <taxon>Tylenchina</taxon>
        <taxon>Panagrolaimomorpha</taxon>
        <taxon>Strongyloidoidea</taxon>
        <taxon>Steinernematidae</taxon>
        <taxon>Steinernema</taxon>
    </lineage>
</organism>
<evidence type="ECO:0000313" key="1">
    <source>
        <dbReference type="Proteomes" id="UP000095287"/>
    </source>
</evidence>
<name>A0A1I7ZDL9_9BILA</name>
<keyword evidence="1" id="KW-1185">Reference proteome</keyword>
<dbReference type="WBParaSite" id="L893_g2533.t1">
    <property type="protein sequence ID" value="L893_g2533.t1"/>
    <property type="gene ID" value="L893_g2533"/>
</dbReference>
<reference evidence="2" key="1">
    <citation type="submission" date="2016-11" db="UniProtKB">
        <authorList>
            <consortium name="WormBaseParasite"/>
        </authorList>
    </citation>
    <scope>IDENTIFICATION</scope>
</reference>